<reference evidence="1" key="1">
    <citation type="submission" date="2023-10" db="EMBL/GenBank/DDBJ databases">
        <authorList>
            <person name="Chen Y."/>
            <person name="Shah S."/>
            <person name="Dougan E. K."/>
            <person name="Thang M."/>
            <person name="Chan C."/>
        </authorList>
    </citation>
    <scope>NUCLEOTIDE SEQUENCE [LARGE SCALE GENOMIC DNA]</scope>
</reference>
<keyword evidence="2" id="KW-1185">Reference proteome</keyword>
<accession>A0ABN9WG56</accession>
<evidence type="ECO:0000313" key="2">
    <source>
        <dbReference type="Proteomes" id="UP001189429"/>
    </source>
</evidence>
<sequence length="49" mass="5092">MPSALYTALLKSTPFTMTLGSSFASHISLSSASAHCHCSPFSHALIPAL</sequence>
<protein>
    <submittedName>
        <fullName evidence="1">Uncharacterized protein</fullName>
    </submittedName>
</protein>
<comment type="caution">
    <text evidence="1">The sequence shown here is derived from an EMBL/GenBank/DDBJ whole genome shotgun (WGS) entry which is preliminary data.</text>
</comment>
<name>A0ABN9WG56_9DINO</name>
<proteinExistence type="predicted"/>
<gene>
    <name evidence="1" type="ORF">PCOR1329_LOCUS66003</name>
</gene>
<evidence type="ECO:0000313" key="1">
    <source>
        <dbReference type="EMBL" id="CAK0883925.1"/>
    </source>
</evidence>
<organism evidence="1 2">
    <name type="scientific">Prorocentrum cordatum</name>
    <dbReference type="NCBI Taxonomy" id="2364126"/>
    <lineage>
        <taxon>Eukaryota</taxon>
        <taxon>Sar</taxon>
        <taxon>Alveolata</taxon>
        <taxon>Dinophyceae</taxon>
        <taxon>Prorocentrales</taxon>
        <taxon>Prorocentraceae</taxon>
        <taxon>Prorocentrum</taxon>
    </lineage>
</organism>
<dbReference type="EMBL" id="CAUYUJ010018483">
    <property type="protein sequence ID" value="CAK0883925.1"/>
    <property type="molecule type" value="Genomic_DNA"/>
</dbReference>
<dbReference type="Proteomes" id="UP001189429">
    <property type="component" value="Unassembled WGS sequence"/>
</dbReference>